<dbReference type="Proteomes" id="UP000515150">
    <property type="component" value="Chromosome 2"/>
</dbReference>
<dbReference type="GO" id="GO:0008017">
    <property type="term" value="F:microtubule binding"/>
    <property type="evidence" value="ECO:0007669"/>
    <property type="project" value="InterPro"/>
</dbReference>
<evidence type="ECO:0000313" key="14">
    <source>
        <dbReference type="RefSeq" id="XP_028989860.1"/>
    </source>
</evidence>
<dbReference type="PROSITE" id="PS50067">
    <property type="entry name" value="KINESIN_MOTOR_2"/>
    <property type="match status" value="1"/>
</dbReference>
<evidence type="ECO:0000256" key="10">
    <source>
        <dbReference type="RuleBase" id="RU000394"/>
    </source>
</evidence>
<dbReference type="PANTHER" id="PTHR47968">
    <property type="entry name" value="CENTROMERE PROTEIN E"/>
    <property type="match status" value="1"/>
</dbReference>
<keyword evidence="3 10" id="KW-0493">Microtubule</keyword>
<dbReference type="Gene3D" id="6.10.250.1590">
    <property type="match status" value="1"/>
</dbReference>
<comment type="similarity">
    <text evidence="9 10">Belongs to the TRAFAC class myosin-kinesin ATPase superfamily. Kinesin family.</text>
</comment>
<reference evidence="14" key="1">
    <citation type="submission" date="2025-08" db="UniProtKB">
        <authorList>
            <consortium name="RefSeq"/>
        </authorList>
    </citation>
    <scope>IDENTIFICATION</scope>
</reference>
<dbReference type="Gene3D" id="3.40.850.10">
    <property type="entry name" value="Kinesin motor domain"/>
    <property type="match status" value="1"/>
</dbReference>
<dbReference type="InterPro" id="IPR019821">
    <property type="entry name" value="Kinesin_motor_CS"/>
</dbReference>
<dbReference type="InterPro" id="IPR059182">
    <property type="entry name" value="Khc_C"/>
</dbReference>
<evidence type="ECO:0000256" key="8">
    <source>
        <dbReference type="ARBA" id="ARBA00023212"/>
    </source>
</evidence>
<dbReference type="InParanoid" id="A0A6P7L761"/>
<dbReference type="InterPro" id="IPR027640">
    <property type="entry name" value="Kinesin-like_fam"/>
</dbReference>
<feature type="coiled-coil region" evidence="11">
    <location>
        <begin position="331"/>
        <end position="372"/>
    </location>
</feature>
<dbReference type="GO" id="GO:0007018">
    <property type="term" value="P:microtubule-based movement"/>
    <property type="evidence" value="ECO:0007669"/>
    <property type="project" value="InterPro"/>
</dbReference>
<proteinExistence type="inferred from homology"/>
<dbReference type="FunFam" id="3.40.850.10:FF:000009">
    <property type="entry name" value="Kinesin-like protein"/>
    <property type="match status" value="1"/>
</dbReference>
<dbReference type="GO" id="GO:0003777">
    <property type="term" value="F:microtubule motor activity"/>
    <property type="evidence" value="ECO:0007669"/>
    <property type="project" value="InterPro"/>
</dbReference>
<dbReference type="GO" id="GO:0005524">
    <property type="term" value="F:ATP binding"/>
    <property type="evidence" value="ECO:0007669"/>
    <property type="project" value="UniProtKB-UniRule"/>
</dbReference>
<keyword evidence="8" id="KW-0206">Cytoskeleton</keyword>
<evidence type="ECO:0000256" key="1">
    <source>
        <dbReference type="ARBA" id="ARBA00004245"/>
    </source>
</evidence>
<dbReference type="Pfam" id="PF00225">
    <property type="entry name" value="Kinesin"/>
    <property type="match status" value="1"/>
</dbReference>
<name>A0A6P7L761_BETSP</name>
<organism evidence="13 14">
    <name type="scientific">Betta splendens</name>
    <name type="common">Siamese fighting fish</name>
    <dbReference type="NCBI Taxonomy" id="158456"/>
    <lineage>
        <taxon>Eukaryota</taxon>
        <taxon>Metazoa</taxon>
        <taxon>Chordata</taxon>
        <taxon>Craniata</taxon>
        <taxon>Vertebrata</taxon>
        <taxon>Euteleostomi</taxon>
        <taxon>Actinopterygii</taxon>
        <taxon>Neopterygii</taxon>
        <taxon>Teleostei</taxon>
        <taxon>Neoteleostei</taxon>
        <taxon>Acanthomorphata</taxon>
        <taxon>Anabantaria</taxon>
        <taxon>Anabantiformes</taxon>
        <taxon>Anabantoidei</taxon>
        <taxon>Osphronemidae</taxon>
        <taxon>Betta</taxon>
    </lineage>
</organism>
<evidence type="ECO:0000256" key="4">
    <source>
        <dbReference type="ARBA" id="ARBA00022741"/>
    </source>
</evidence>
<dbReference type="SUPFAM" id="SSF52540">
    <property type="entry name" value="P-loop containing nucleoside triphosphate hydrolases"/>
    <property type="match status" value="1"/>
</dbReference>
<dbReference type="InterPro" id="IPR036961">
    <property type="entry name" value="Kinesin_motor_dom_sf"/>
</dbReference>
<feature type="coiled-coil region" evidence="11">
    <location>
        <begin position="597"/>
        <end position="914"/>
    </location>
</feature>
<dbReference type="PANTHER" id="PTHR47968:SF70">
    <property type="entry name" value="KINESIN HEAVY CHAIN ISOFORM 5C"/>
    <property type="match status" value="1"/>
</dbReference>
<feature type="domain" description="Kinesin motor" evidence="12">
    <location>
        <begin position="8"/>
        <end position="326"/>
    </location>
</feature>
<gene>
    <name evidence="14" type="primary">LOC114845690</name>
</gene>
<keyword evidence="13" id="KW-1185">Reference proteome</keyword>
<evidence type="ECO:0000256" key="7">
    <source>
        <dbReference type="ARBA" id="ARBA00023175"/>
    </source>
</evidence>
<dbReference type="GeneID" id="114845690"/>
<dbReference type="SMART" id="SM00129">
    <property type="entry name" value="KISc"/>
    <property type="match status" value="1"/>
</dbReference>
<evidence type="ECO:0000256" key="9">
    <source>
        <dbReference type="PROSITE-ProRule" id="PRU00283"/>
    </source>
</evidence>
<dbReference type="PROSITE" id="PS00411">
    <property type="entry name" value="KINESIN_MOTOR_1"/>
    <property type="match status" value="1"/>
</dbReference>
<sequence length="949" mass="108359">MVDAAECGVRVMCRFRPLNEAEITRGDKYIPKFKDDDTVVITGKPYAFDRVLPPNTSQEQVYEQCAKQIVKDVLGGYNGTIFAYGQTSSGKTHTMEGKLHDPQLMGIIPRIAHDIFDHIYSMDENLEFHIKVSYFEIYLDKIRDLLDVSKTNLSVHEDKNRVPYVKGCTERFVSSPEEVMDVIDEGKANRHVAVTNMNEHSSRSHSIFLINIKQENVETEKKLSGKLYLVDLAGSEKVSKTGAEGAVLDEAKNINKSLSALGNVISALAEGTKSHVPYRDSKMTRILQDSLGGNCRTTIIICCSPSIYNEAETKSTLMFGQRAKTIKNTVSVNLELTAEEWKKKYEKEKDKNKSLKSIIQRLEAELSRWRNGENVPENEQLSSKEQKSAELYDNTPVIDNLQLAGGGVAVNEEERRKYEDDIGKLYKQLDNKDDEINLQSQLAEQLKEQMMDQDELLASTRRDYEKIQEELCRLQAENELAKDEVKEVLQALEELAVNYDQKSQEVEKKEQANLQLSEELQHKTALLLAVQRELNQLQELSGLQRKRAAEVLNLLLRDLSDIGAIIGTSDAKAAVSSDTKWNGSAVEEEFTVARLYISKMKSEVKSLVNRSKQLESAQADAHRKIQANEKELASCQLLISQHQAKIKSLTDYMQNMEQKKRHLEESQDALTEELAKLQAHEKRHEVLGEEKEKADISRLNGGEDMKLENHREAHQKQLSRLRDEIEDKQRMLDELTDLNQGLLLEQERLMSDYDRLKAEEQDKDEKLQKLMLLSEQREQAREDLKGLEETVAKELQTLHNLRKLFVQDLTTRVKKSAELDCEEGLGHVAQKQKISFLENNLEQLTKVHKQLVRDNADLRCELPKLEKRLRATAERVKALENALKEAKENAMRDRKRYQQEVDRIKEAVRAKNMARRGFSAQIAKPIRPGHHPLSSPISGIIRAGNIYAH</sequence>
<feature type="binding site" evidence="9">
    <location>
        <begin position="85"/>
        <end position="92"/>
    </location>
    <ligand>
        <name>ATP</name>
        <dbReference type="ChEBI" id="CHEBI:30616"/>
    </ligand>
</feature>
<evidence type="ECO:0000256" key="6">
    <source>
        <dbReference type="ARBA" id="ARBA00023054"/>
    </source>
</evidence>
<evidence type="ECO:0000256" key="11">
    <source>
        <dbReference type="SAM" id="Coils"/>
    </source>
</evidence>
<dbReference type="InterPro" id="IPR001752">
    <property type="entry name" value="Kinesin_motor_dom"/>
</dbReference>
<evidence type="ECO:0000313" key="13">
    <source>
        <dbReference type="Proteomes" id="UP000515150"/>
    </source>
</evidence>
<evidence type="ECO:0000256" key="5">
    <source>
        <dbReference type="ARBA" id="ARBA00022840"/>
    </source>
</evidence>
<dbReference type="RefSeq" id="XP_028989860.1">
    <property type="nucleotide sequence ID" value="XM_029134027.3"/>
</dbReference>
<evidence type="ECO:0000256" key="3">
    <source>
        <dbReference type="ARBA" id="ARBA00022701"/>
    </source>
</evidence>
<accession>A0A6P7L761</accession>
<dbReference type="KEGG" id="bspl:114845690"/>
<dbReference type="CDD" id="cd23649">
    <property type="entry name" value="Khc_CBD_cc"/>
    <property type="match status" value="1"/>
</dbReference>
<comment type="subcellular location">
    <subcellularLocation>
        <location evidence="1">Cytoplasm</location>
        <location evidence="1">Cytoskeleton</location>
    </subcellularLocation>
</comment>
<keyword evidence="4 9" id="KW-0547">Nucleotide-binding</keyword>
<dbReference type="InterPro" id="IPR027417">
    <property type="entry name" value="P-loop_NTPase"/>
</dbReference>
<feature type="coiled-coil region" evidence="11">
    <location>
        <begin position="415"/>
        <end position="540"/>
    </location>
</feature>
<keyword evidence="5 9" id="KW-0067">ATP-binding</keyword>
<keyword evidence="2" id="KW-0963">Cytoplasm</keyword>
<protein>
    <recommendedName>
        <fullName evidence="10">Kinesin-like protein</fullName>
    </recommendedName>
</protein>
<keyword evidence="7 9" id="KW-0505">Motor protein</keyword>
<dbReference type="PRINTS" id="PR00380">
    <property type="entry name" value="KINESINHEAVY"/>
</dbReference>
<keyword evidence="6 11" id="KW-0175">Coiled coil</keyword>
<dbReference type="CDD" id="cd01369">
    <property type="entry name" value="KISc_KHC_KIF5"/>
    <property type="match status" value="1"/>
</dbReference>
<evidence type="ECO:0000259" key="12">
    <source>
        <dbReference type="PROSITE" id="PS50067"/>
    </source>
</evidence>
<dbReference type="OrthoDB" id="3176171at2759"/>
<evidence type="ECO:0000256" key="2">
    <source>
        <dbReference type="ARBA" id="ARBA00022490"/>
    </source>
</evidence>
<dbReference type="GO" id="GO:0005874">
    <property type="term" value="C:microtubule"/>
    <property type="evidence" value="ECO:0007669"/>
    <property type="project" value="UniProtKB-KW"/>
</dbReference>
<dbReference type="AlphaFoldDB" id="A0A6P7L761"/>